<dbReference type="AlphaFoldDB" id="A0A6V8L5U9"/>
<evidence type="ECO:0000313" key="3">
    <source>
        <dbReference type="Proteomes" id="UP000482960"/>
    </source>
</evidence>
<keyword evidence="3" id="KW-1185">Reference proteome</keyword>
<gene>
    <name evidence="2" type="ORF">Prum_030490</name>
</gene>
<dbReference type="InterPro" id="IPR045608">
    <property type="entry name" value="Trypco2"/>
</dbReference>
<feature type="domain" description="Trypsin-co-occurring" evidence="1">
    <location>
        <begin position="5"/>
        <end position="84"/>
    </location>
</feature>
<dbReference type="Pfam" id="PF19631">
    <property type="entry name" value="Trypco2"/>
    <property type="match status" value="1"/>
</dbReference>
<evidence type="ECO:0000259" key="1">
    <source>
        <dbReference type="Pfam" id="PF19631"/>
    </source>
</evidence>
<proteinExistence type="predicted"/>
<evidence type="ECO:0000313" key="2">
    <source>
        <dbReference type="EMBL" id="GFJ89407.1"/>
    </source>
</evidence>
<reference evidence="2 3" key="1">
    <citation type="submission" date="2020-03" db="EMBL/GenBank/DDBJ databases">
        <title>Whole genome shotgun sequence of Phytohabitans rumicis NBRC 108638.</title>
        <authorList>
            <person name="Komaki H."/>
            <person name="Tamura T."/>
        </authorList>
    </citation>
    <scope>NUCLEOTIDE SEQUENCE [LARGE SCALE GENOMIC DNA]</scope>
    <source>
        <strain evidence="2 3">NBRC 108638</strain>
    </source>
</reference>
<accession>A0A6V8L5U9</accession>
<name>A0A6V8L5U9_9ACTN</name>
<dbReference type="RefSeq" id="WP_173077030.1">
    <property type="nucleotide sequence ID" value="NZ_BAABJB010000002.1"/>
</dbReference>
<reference evidence="2 3" key="2">
    <citation type="submission" date="2020-03" db="EMBL/GenBank/DDBJ databases">
        <authorList>
            <person name="Ichikawa N."/>
            <person name="Kimura A."/>
            <person name="Kitahashi Y."/>
            <person name="Uohara A."/>
        </authorList>
    </citation>
    <scope>NUCLEOTIDE SEQUENCE [LARGE SCALE GENOMIC DNA]</scope>
    <source>
        <strain evidence="2 3">NBRC 108638</strain>
    </source>
</reference>
<dbReference type="EMBL" id="BLPG01000001">
    <property type="protein sequence ID" value="GFJ89407.1"/>
    <property type="molecule type" value="Genomic_DNA"/>
</dbReference>
<organism evidence="2 3">
    <name type="scientific">Phytohabitans rumicis</name>
    <dbReference type="NCBI Taxonomy" id="1076125"/>
    <lineage>
        <taxon>Bacteria</taxon>
        <taxon>Bacillati</taxon>
        <taxon>Actinomycetota</taxon>
        <taxon>Actinomycetes</taxon>
        <taxon>Micromonosporales</taxon>
        <taxon>Micromonosporaceae</taxon>
    </lineage>
</organism>
<dbReference type="Proteomes" id="UP000482960">
    <property type="component" value="Unassembled WGS sequence"/>
</dbReference>
<protein>
    <recommendedName>
        <fullName evidence="1">Trypsin-co-occurring domain-containing protein</fullName>
    </recommendedName>
</protein>
<sequence length="105" mass="11301">MEWLGLADAVQALREELTIARQAGEDNDDNDYVFEVGPVEVEFTVVAKKGGKGRLGVTFGVVTVGGEAGLGRDETHRLKVTLTPKDRVTGVAPEINDRVPALPDR</sequence>
<comment type="caution">
    <text evidence="2">The sequence shown here is derived from an EMBL/GenBank/DDBJ whole genome shotgun (WGS) entry which is preliminary data.</text>
</comment>